<keyword evidence="3" id="KW-1185">Reference proteome</keyword>
<reference evidence="2 3" key="1">
    <citation type="submission" date="2024-10" db="EMBL/GenBank/DDBJ databases">
        <title>Updated reference genomes for cyclostephanoid diatoms.</title>
        <authorList>
            <person name="Roberts W.R."/>
            <person name="Alverson A.J."/>
        </authorList>
    </citation>
    <scope>NUCLEOTIDE SEQUENCE [LARGE SCALE GENOMIC DNA]</scope>
    <source>
        <strain evidence="2 3">AJA232-27</strain>
    </source>
</reference>
<protein>
    <submittedName>
        <fullName evidence="2">Uncharacterized protein</fullName>
    </submittedName>
</protein>
<dbReference type="SUPFAM" id="SSF56235">
    <property type="entry name" value="N-terminal nucleophile aminohydrolases (Ntn hydrolases)"/>
    <property type="match status" value="1"/>
</dbReference>
<gene>
    <name evidence="2" type="ORF">ACHAWU_001234</name>
</gene>
<dbReference type="EMBL" id="JALLBG020000057">
    <property type="protein sequence ID" value="KAL3769166.1"/>
    <property type="molecule type" value="Genomic_DNA"/>
</dbReference>
<evidence type="ECO:0000313" key="3">
    <source>
        <dbReference type="Proteomes" id="UP001530293"/>
    </source>
</evidence>
<feature type="region of interest" description="Disordered" evidence="1">
    <location>
        <begin position="128"/>
        <end position="150"/>
    </location>
</feature>
<dbReference type="InterPro" id="IPR029055">
    <property type="entry name" value="Ntn_hydrolases_N"/>
</dbReference>
<comment type="caution">
    <text evidence="2">The sequence shown here is derived from an EMBL/GenBank/DDBJ whole genome shotgun (WGS) entry which is preliminary data.</text>
</comment>
<dbReference type="Gene3D" id="3.60.20.10">
    <property type="entry name" value="Glutamine Phosphoribosylpyrophosphate, subunit 1, domain 1"/>
    <property type="match status" value="1"/>
</dbReference>
<proteinExistence type="predicted"/>
<evidence type="ECO:0000313" key="2">
    <source>
        <dbReference type="EMBL" id="KAL3769166.1"/>
    </source>
</evidence>
<sequence length="418" mass="45348">MAMVHGADRKGCHQTKTKYTMRGSHRLLIVSLIIGSVESRGSTSRIFSPVNELGPSLAASVAGGTIIAARSPPLLQSKHHDDATSSDDVDINNLYDDDCLVLLFRSPIAAGSKQRVDTGNLTFTSVFDNQADSDNRDNPDNDYEQQQQQQTNRYHGLSFLPNGPVNFPFLPSSSSNNLRILHAPTGLLLAATGFAPDADYILNVAAGRVFSRISIYDTPSSSSMSSTKSVDPHRLVREDICPMMMDATMSDGGRPFGVQLLVVGQSAFARRRSNDCPLEIYTIDPSGGWRSCVGSGTAVGRGAEKVRVLLRESHGSRLGDTSVEPTDVPQGWRGALDIAMMAAIEALEQDENSDNHADPQCRRSRANFGAIVVLSGTREGRSQLSHSRCAVVNSIVTMESYDRCHRKLLNKLAKKKSV</sequence>
<dbReference type="AlphaFoldDB" id="A0ABD3N277"/>
<accession>A0ABD3N277</accession>
<evidence type="ECO:0000256" key="1">
    <source>
        <dbReference type="SAM" id="MobiDB-lite"/>
    </source>
</evidence>
<dbReference type="Proteomes" id="UP001530293">
    <property type="component" value="Unassembled WGS sequence"/>
</dbReference>
<name>A0ABD3N277_9STRA</name>
<organism evidence="2 3">
    <name type="scientific">Discostella pseudostelligera</name>
    <dbReference type="NCBI Taxonomy" id="259834"/>
    <lineage>
        <taxon>Eukaryota</taxon>
        <taxon>Sar</taxon>
        <taxon>Stramenopiles</taxon>
        <taxon>Ochrophyta</taxon>
        <taxon>Bacillariophyta</taxon>
        <taxon>Coscinodiscophyceae</taxon>
        <taxon>Thalassiosirophycidae</taxon>
        <taxon>Stephanodiscales</taxon>
        <taxon>Stephanodiscaceae</taxon>
        <taxon>Discostella</taxon>
    </lineage>
</organism>